<proteinExistence type="predicted"/>
<feature type="modified residue" description="4-aspartylphosphate" evidence="3">
    <location>
        <position position="68"/>
    </location>
</feature>
<dbReference type="Pfam" id="PF00196">
    <property type="entry name" value="GerE"/>
    <property type="match status" value="1"/>
</dbReference>
<evidence type="ECO:0000256" key="3">
    <source>
        <dbReference type="PROSITE-ProRule" id="PRU00169"/>
    </source>
</evidence>
<dbReference type="Pfam" id="PF00072">
    <property type="entry name" value="Response_reg"/>
    <property type="match status" value="1"/>
</dbReference>
<feature type="domain" description="Response regulatory" evidence="5">
    <location>
        <begin position="17"/>
        <end position="133"/>
    </location>
</feature>
<evidence type="ECO:0000256" key="1">
    <source>
        <dbReference type="ARBA" id="ARBA00022553"/>
    </source>
</evidence>
<evidence type="ECO:0000259" key="4">
    <source>
        <dbReference type="PROSITE" id="PS50043"/>
    </source>
</evidence>
<evidence type="ECO:0000256" key="2">
    <source>
        <dbReference type="ARBA" id="ARBA00023125"/>
    </source>
</evidence>
<dbReference type="CDD" id="cd17535">
    <property type="entry name" value="REC_NarL-like"/>
    <property type="match status" value="1"/>
</dbReference>
<dbReference type="InterPro" id="IPR058245">
    <property type="entry name" value="NreC/VraR/RcsB-like_REC"/>
</dbReference>
<dbReference type="SUPFAM" id="SSF46894">
    <property type="entry name" value="C-terminal effector domain of the bipartite response regulators"/>
    <property type="match status" value="1"/>
</dbReference>
<dbReference type="Gene3D" id="3.40.50.2300">
    <property type="match status" value="1"/>
</dbReference>
<dbReference type="GO" id="GO:0006355">
    <property type="term" value="P:regulation of DNA-templated transcription"/>
    <property type="evidence" value="ECO:0007669"/>
    <property type="project" value="InterPro"/>
</dbReference>
<dbReference type="InterPro" id="IPR016032">
    <property type="entry name" value="Sig_transdc_resp-reg_C-effctor"/>
</dbReference>
<dbReference type="InterPro" id="IPR001789">
    <property type="entry name" value="Sig_transdc_resp-reg_receiver"/>
</dbReference>
<dbReference type="AlphaFoldDB" id="A0A542ZCT5"/>
<protein>
    <submittedName>
        <fullName evidence="6">LuxR family two component transcriptional regulator</fullName>
    </submittedName>
</protein>
<dbReference type="InterPro" id="IPR000792">
    <property type="entry name" value="Tscrpt_reg_LuxR_C"/>
</dbReference>
<keyword evidence="2" id="KW-0238">DNA-binding</keyword>
<dbReference type="SMART" id="SM00448">
    <property type="entry name" value="REC"/>
    <property type="match status" value="1"/>
</dbReference>
<comment type="caution">
    <text evidence="6">The sequence shown here is derived from an EMBL/GenBank/DDBJ whole genome shotgun (WGS) entry which is preliminary data.</text>
</comment>
<dbReference type="PROSITE" id="PS50043">
    <property type="entry name" value="HTH_LUXR_2"/>
    <property type="match status" value="1"/>
</dbReference>
<dbReference type="PROSITE" id="PS00622">
    <property type="entry name" value="HTH_LUXR_1"/>
    <property type="match status" value="1"/>
</dbReference>
<name>A0A542ZCT5_9ACTN</name>
<feature type="domain" description="HTH luxR-type" evidence="4">
    <location>
        <begin position="160"/>
        <end position="225"/>
    </location>
</feature>
<gene>
    <name evidence="6" type="ORF">FB460_2019</name>
</gene>
<dbReference type="EMBL" id="VFOR01000002">
    <property type="protein sequence ID" value="TQL58165.1"/>
    <property type="molecule type" value="Genomic_DNA"/>
</dbReference>
<organism evidence="6 7">
    <name type="scientific">Propioniferax innocua</name>
    <dbReference type="NCBI Taxonomy" id="1753"/>
    <lineage>
        <taxon>Bacteria</taxon>
        <taxon>Bacillati</taxon>
        <taxon>Actinomycetota</taxon>
        <taxon>Actinomycetes</taxon>
        <taxon>Propionibacteriales</taxon>
        <taxon>Propionibacteriaceae</taxon>
        <taxon>Propioniferax</taxon>
    </lineage>
</organism>
<dbReference type="InterPro" id="IPR011006">
    <property type="entry name" value="CheY-like_superfamily"/>
</dbReference>
<evidence type="ECO:0000259" key="5">
    <source>
        <dbReference type="PROSITE" id="PS50110"/>
    </source>
</evidence>
<evidence type="ECO:0000313" key="7">
    <source>
        <dbReference type="Proteomes" id="UP000316196"/>
    </source>
</evidence>
<dbReference type="PRINTS" id="PR00038">
    <property type="entry name" value="HTHLUXR"/>
</dbReference>
<accession>A0A542ZCT5</accession>
<dbReference type="GO" id="GO:0003677">
    <property type="term" value="F:DNA binding"/>
    <property type="evidence" value="ECO:0007669"/>
    <property type="project" value="UniProtKB-KW"/>
</dbReference>
<dbReference type="SMART" id="SM00421">
    <property type="entry name" value="HTH_LUXR"/>
    <property type="match status" value="1"/>
</dbReference>
<keyword evidence="1 3" id="KW-0597">Phosphoprotein</keyword>
<dbReference type="PANTHER" id="PTHR43214:SF43">
    <property type="entry name" value="TWO-COMPONENT RESPONSE REGULATOR"/>
    <property type="match status" value="1"/>
</dbReference>
<dbReference type="Proteomes" id="UP000316196">
    <property type="component" value="Unassembled WGS sequence"/>
</dbReference>
<evidence type="ECO:0000313" key="6">
    <source>
        <dbReference type="EMBL" id="TQL58165.1"/>
    </source>
</evidence>
<dbReference type="CDD" id="cd06170">
    <property type="entry name" value="LuxR_C_like"/>
    <property type="match status" value="1"/>
</dbReference>
<dbReference type="GO" id="GO:0000160">
    <property type="term" value="P:phosphorelay signal transduction system"/>
    <property type="evidence" value="ECO:0007669"/>
    <property type="project" value="InterPro"/>
</dbReference>
<dbReference type="PANTHER" id="PTHR43214">
    <property type="entry name" value="TWO-COMPONENT RESPONSE REGULATOR"/>
    <property type="match status" value="1"/>
</dbReference>
<dbReference type="PROSITE" id="PS50110">
    <property type="entry name" value="RESPONSE_REGULATORY"/>
    <property type="match status" value="1"/>
</dbReference>
<reference evidence="6 7" key="1">
    <citation type="submission" date="2019-06" db="EMBL/GenBank/DDBJ databases">
        <title>Sequencing the genomes of 1000 actinobacteria strains.</title>
        <authorList>
            <person name="Klenk H.-P."/>
        </authorList>
    </citation>
    <scope>NUCLEOTIDE SEQUENCE [LARGE SCALE GENOMIC DNA]</scope>
    <source>
        <strain evidence="6 7">DSM 8251</strain>
    </source>
</reference>
<keyword evidence="7" id="KW-1185">Reference proteome</keyword>
<dbReference type="SUPFAM" id="SSF52172">
    <property type="entry name" value="CheY-like"/>
    <property type="match status" value="1"/>
</dbReference>
<dbReference type="InterPro" id="IPR039420">
    <property type="entry name" value="WalR-like"/>
</dbReference>
<sequence length="236" mass="25850">MLVAEPLTSGRMVDAHRVLLVDDDVVVRAFFENFFAGQPEWEIVASACNGEEGVAAYAAHEPDLVLMDLQMPGISGVEATRRIKDDHPEACVIVMTSFVSDDLIVAALRVGAAGYLEKGADGEAVLQGLRQALRGEMPLSASVRQCLVTRLLEDEPPDVEDGRSLGVTCRERELLGWLAHGMTNQEIARQMYLAEGSVKQYLHALGAKLGEGSRTGILMRAIRLRLVDPYRLPRPR</sequence>